<dbReference type="PANTHER" id="PTHR46708">
    <property type="entry name" value="TENASCIN"/>
    <property type="match status" value="1"/>
</dbReference>
<evidence type="ECO:0000256" key="2">
    <source>
        <dbReference type="SAM" id="MobiDB-lite"/>
    </source>
</evidence>
<feature type="compositionally biased region" description="Polar residues" evidence="2">
    <location>
        <begin position="114"/>
        <end position="131"/>
    </location>
</feature>
<dbReference type="PROSITE" id="PS50835">
    <property type="entry name" value="IG_LIKE"/>
    <property type="match status" value="1"/>
</dbReference>
<dbReference type="EMBL" id="UZAN01040435">
    <property type="protein sequence ID" value="VDP69642.1"/>
    <property type="molecule type" value="Genomic_DNA"/>
</dbReference>
<evidence type="ECO:0000259" key="5">
    <source>
        <dbReference type="PROSITE" id="PS50853"/>
    </source>
</evidence>
<keyword evidence="3" id="KW-0812">Transmembrane</keyword>
<accession>A0A183A947</accession>
<dbReference type="OrthoDB" id="6266590at2759"/>
<feature type="region of interest" description="Disordered" evidence="2">
    <location>
        <begin position="1076"/>
        <end position="1096"/>
    </location>
</feature>
<feature type="domain" description="Fibronectin type-III" evidence="5">
    <location>
        <begin position="406"/>
        <end position="499"/>
    </location>
</feature>
<evidence type="ECO:0000313" key="7">
    <source>
        <dbReference type="Proteomes" id="UP000272942"/>
    </source>
</evidence>
<reference evidence="8" key="1">
    <citation type="submission" date="2016-06" db="UniProtKB">
        <authorList>
            <consortium name="WormBaseParasite"/>
        </authorList>
    </citation>
    <scope>IDENTIFICATION</scope>
</reference>
<keyword evidence="3" id="KW-0472">Membrane</keyword>
<feature type="compositionally biased region" description="Polar residues" evidence="2">
    <location>
        <begin position="1077"/>
        <end position="1096"/>
    </location>
</feature>
<reference evidence="6 7" key="2">
    <citation type="submission" date="2018-11" db="EMBL/GenBank/DDBJ databases">
        <authorList>
            <consortium name="Pathogen Informatics"/>
        </authorList>
    </citation>
    <scope>NUCLEOTIDE SEQUENCE [LARGE SCALE GENOMIC DNA]</scope>
    <source>
        <strain evidence="6 7">Egypt</strain>
    </source>
</reference>
<dbReference type="Gene3D" id="2.60.40.10">
    <property type="entry name" value="Immunoglobulins"/>
    <property type="match status" value="6"/>
</dbReference>
<feature type="transmembrane region" description="Helical" evidence="3">
    <location>
        <begin position="1237"/>
        <end position="1255"/>
    </location>
</feature>
<dbReference type="WBParaSite" id="ECPE_0000348501-mRNA-1">
    <property type="protein sequence ID" value="ECPE_0000348501-mRNA-1"/>
    <property type="gene ID" value="ECPE_0000348501"/>
</dbReference>
<organism evidence="8">
    <name type="scientific">Echinostoma caproni</name>
    <dbReference type="NCBI Taxonomy" id="27848"/>
    <lineage>
        <taxon>Eukaryota</taxon>
        <taxon>Metazoa</taxon>
        <taxon>Spiralia</taxon>
        <taxon>Lophotrochozoa</taxon>
        <taxon>Platyhelminthes</taxon>
        <taxon>Trematoda</taxon>
        <taxon>Digenea</taxon>
        <taxon>Plagiorchiida</taxon>
        <taxon>Echinostomata</taxon>
        <taxon>Echinostomatoidea</taxon>
        <taxon>Echinostomatidae</taxon>
        <taxon>Echinostoma</taxon>
    </lineage>
</organism>
<feature type="domain" description="Ig-like" evidence="4">
    <location>
        <begin position="59"/>
        <end position="172"/>
    </location>
</feature>
<dbReference type="SUPFAM" id="SSF49265">
    <property type="entry name" value="Fibronectin type III"/>
    <property type="match status" value="4"/>
</dbReference>
<evidence type="ECO:0000259" key="4">
    <source>
        <dbReference type="PROSITE" id="PS50835"/>
    </source>
</evidence>
<evidence type="ECO:0000313" key="8">
    <source>
        <dbReference type="WBParaSite" id="ECPE_0000348501-mRNA-1"/>
    </source>
</evidence>
<keyword evidence="1" id="KW-0677">Repeat</keyword>
<keyword evidence="7" id="KW-1185">Reference proteome</keyword>
<dbReference type="AlphaFoldDB" id="A0A183A947"/>
<feature type="domain" description="Fibronectin type-III" evidence="5">
    <location>
        <begin position="193"/>
        <end position="289"/>
    </location>
</feature>
<feature type="domain" description="Fibronectin type-III" evidence="5">
    <location>
        <begin position="729"/>
        <end position="830"/>
    </location>
</feature>
<dbReference type="InterPro" id="IPR050991">
    <property type="entry name" value="ECM_Regulatory_Proteins"/>
</dbReference>
<dbReference type="Proteomes" id="UP000272942">
    <property type="component" value="Unassembled WGS sequence"/>
</dbReference>
<dbReference type="InterPro" id="IPR007110">
    <property type="entry name" value="Ig-like_dom"/>
</dbReference>
<sequence length="1259" mass="136380">MFALSDFLFDPFESVGTGHLHIRELRAEDAGLYECRVVQSSSVYVVLRSSIALAVGQAPQLIGPMSHSVSGHIQAERNMSCAFVAQPEALFEWVKNSEPVKHSQYFRIRPLMTTGPSGQSGEPTRGMNQSGWPLRGTELSIRGLLPNDEGYFQCFAINRFGSAQVTYTLRVDGPFLIGFRTPDGDDQHPVLMAPSHATVQALSDTQAYITWTPPDPTLGTDSLSPNGYMIRLTTPGSSHGLTLNTTKPALLLTDLRADSTYNVEVFTVNLADGRHSSDSAPVHFRTKPPLYRPIAVTDLAADAGEFRTLILSWKPPLKSNLPLSPLDEISNYRTDRREEQAKPLLITIPTTELRRRGDRLSYTVSDLTPDTFYQVSVQAVTKKNVTGYPAVLSSSARVASRPPSKAPTQVRVQAIGARVATVTWQPPPEGSRNGELILYRINISCEDWLRPRQINVLNVMSQLIRGLSRGTKYELTVSAATRGGNGPDSALVAFTTMNEENVADRDAAQTDKGYFLRGDEDLSSYSTTHSKTPLTDVKSSSQLRAVENLRTIEDERSILILWSPSATGRQKDGQASPELDRYMIKWGKLYPGPQSATVGANQTRFLIDNLEANTPYMIEVSVYNKNQEAASAMITGRTKPALFRHRLLIPLNLQVTSVDPDGAVVMWDEPICSAQSAETSNSADCLSKELIQYYQVAYRMIGFKEEKSVTLDENEESEEDEMSEEPGDAPHDVSLTALPFPPGDGPVSVQVSWQPPLRPHGRLVGYVLYYTADRQLPLSQWSKRRLPADSLNTVLSGLSRGLIYFVQLSARNEHGNGPLSPIRLYRTPDAFGQGGGRIPLGRIYHNATSIPSEFLTFGQSVFDHSSMTPIKSGNAQSEENVGGTRANNTPMMAVGSVVGLGLISLATILIVFWWRRQRRPFVPVLGYKPPGSHMDGLANTDGLRSLSKTGSIGSHGTKRARGAYPNQDIALLMSNGEALNAADPCSPQTLSVQPHTTLMVRQGPNDQLTTSVQLSTGGTRPVNVSNASHAALLQQQLQQHNRTPSWDRDSDSLQFASVSQQRQADGALVPGLFDLHPSNNTPTRTGSASTNSGPGSVCTPTRITGNLNYQPHATAGFPPETTMAYSYASASLGATPGTAPLILPRSPMNQYQLGTGPGYMSGMVNGAAAAAAAAAAAVSSSGGLLISSYYPTSMAYQTMHAATVPGQSMFYPNAGPPAVVGEVHRLNCTLQGSHSNLVVVVMIVVADGIYAIQVVKGKL</sequence>
<protein>
    <submittedName>
        <fullName evidence="8">Protein-tyrosine-phosphatase</fullName>
    </submittedName>
</protein>
<proteinExistence type="predicted"/>
<evidence type="ECO:0000256" key="1">
    <source>
        <dbReference type="ARBA" id="ARBA00022737"/>
    </source>
</evidence>
<feature type="region of interest" description="Disordered" evidence="2">
    <location>
        <begin position="709"/>
        <end position="731"/>
    </location>
</feature>
<feature type="domain" description="Fibronectin type-III" evidence="5">
    <location>
        <begin position="295"/>
        <end position="403"/>
    </location>
</feature>
<dbReference type="PROSITE" id="PS50853">
    <property type="entry name" value="FN3"/>
    <property type="match status" value="5"/>
</dbReference>
<dbReference type="InterPro" id="IPR013783">
    <property type="entry name" value="Ig-like_fold"/>
</dbReference>
<keyword evidence="3" id="KW-1133">Transmembrane helix</keyword>
<name>A0A183A947_9TREM</name>
<gene>
    <name evidence="6" type="ORF">ECPE_LOCUS3482</name>
</gene>
<dbReference type="FunFam" id="2.60.40.10:FF:000028">
    <property type="entry name" value="Neuronal cell adhesion molecule"/>
    <property type="match status" value="1"/>
</dbReference>
<evidence type="ECO:0000256" key="3">
    <source>
        <dbReference type="SAM" id="Phobius"/>
    </source>
</evidence>
<dbReference type="PANTHER" id="PTHR46708:SF10">
    <property type="entry name" value="RECEPTOR-TYPE TYROSINE-PROTEIN PHOSPHATASE ETA-LIKE"/>
    <property type="match status" value="1"/>
</dbReference>
<dbReference type="InterPro" id="IPR036116">
    <property type="entry name" value="FN3_sf"/>
</dbReference>
<dbReference type="InterPro" id="IPR003961">
    <property type="entry name" value="FN3_dom"/>
</dbReference>
<evidence type="ECO:0000313" key="6">
    <source>
        <dbReference type="EMBL" id="VDP69642.1"/>
    </source>
</evidence>
<dbReference type="SUPFAM" id="SSF48726">
    <property type="entry name" value="Immunoglobulin"/>
    <property type="match status" value="1"/>
</dbReference>
<feature type="domain" description="Fibronectin type-III" evidence="5">
    <location>
        <begin position="545"/>
        <end position="641"/>
    </location>
</feature>
<feature type="compositionally biased region" description="Acidic residues" evidence="2">
    <location>
        <begin position="712"/>
        <end position="727"/>
    </location>
</feature>
<dbReference type="InterPro" id="IPR036179">
    <property type="entry name" value="Ig-like_dom_sf"/>
</dbReference>
<dbReference type="SMART" id="SM00060">
    <property type="entry name" value="FN3"/>
    <property type="match status" value="5"/>
</dbReference>
<feature type="region of interest" description="Disordered" evidence="2">
    <location>
        <begin position="111"/>
        <end position="131"/>
    </location>
</feature>
<feature type="transmembrane region" description="Helical" evidence="3">
    <location>
        <begin position="891"/>
        <end position="914"/>
    </location>
</feature>
<dbReference type="CDD" id="cd00063">
    <property type="entry name" value="FN3"/>
    <property type="match status" value="5"/>
</dbReference>
<dbReference type="Pfam" id="PF00041">
    <property type="entry name" value="fn3"/>
    <property type="match status" value="4"/>
</dbReference>